<evidence type="ECO:0000313" key="3">
    <source>
        <dbReference type="EMBL" id="QRH00872.1"/>
    </source>
</evidence>
<reference evidence="3 4" key="1">
    <citation type="journal article" date="2012" name="Antonie Van Leeuwenhoek">
        <title>Shewanella litorisediminis sp. nov., a gammaproteobacterium isolated from a tidal flat sediment.</title>
        <authorList>
            <person name="Lee M.H."/>
            <person name="Yoon J.H."/>
        </authorList>
    </citation>
    <scope>NUCLEOTIDE SEQUENCE [LARGE SCALE GENOMIC DNA]</scope>
    <source>
        <strain evidence="3 4">SMK1-12</strain>
    </source>
</reference>
<keyword evidence="1" id="KW-0732">Signal</keyword>
<dbReference type="Proteomes" id="UP000596252">
    <property type="component" value="Chromosome"/>
</dbReference>
<name>A0ABX7G0M8_9GAMM</name>
<dbReference type="Gene3D" id="1.10.8.350">
    <property type="entry name" value="Bacterial muramidase"/>
    <property type="match status" value="1"/>
</dbReference>
<dbReference type="EMBL" id="CP069213">
    <property type="protein sequence ID" value="QRH00872.1"/>
    <property type="molecule type" value="Genomic_DNA"/>
</dbReference>
<sequence>MSSAPGLALLLGLFAANLALAAETEIDTARDSFISRQSALGFSRAQIDAFLADAQYNPKVIEAISRPWEAKPWYLYRPRFLTEARLNAGLEFWRTHESTIDKASAQFGVEPQMIVAIIGIETHYGQTMGSYSVRDALYTLGFYYPPRASFFLKELGELQKLEQEEGLNLGTLKGSYAGAMGFGQFMPSSYRYYGVDFDGDGRKDLLGSPADAIGSVANYFHQHGWQAGDAVAVRLESHDEAPPTAALWQGEPLTLKASDILGGSFGLADKRDLDVARPAMLFKLEQETHDEYWMGFKNFFVITRYNRSPLYAMAAYEFSEQLKHAHAKY</sequence>
<dbReference type="SUPFAM" id="SSF53955">
    <property type="entry name" value="Lysozyme-like"/>
    <property type="match status" value="1"/>
</dbReference>
<gene>
    <name evidence="3" type="primary">mltB</name>
    <name evidence="3" type="ORF">JQC75_13460</name>
</gene>
<dbReference type="Pfam" id="PF13406">
    <property type="entry name" value="SLT_2"/>
    <property type="match status" value="1"/>
</dbReference>
<dbReference type="InterPro" id="IPR043426">
    <property type="entry name" value="MltB-like"/>
</dbReference>
<dbReference type="InterPro" id="IPR011757">
    <property type="entry name" value="Lytic_transglycosylase_MltB"/>
</dbReference>
<accession>A0ABX7G0M8</accession>
<dbReference type="Gene3D" id="1.10.530.10">
    <property type="match status" value="1"/>
</dbReference>
<evidence type="ECO:0000256" key="1">
    <source>
        <dbReference type="SAM" id="SignalP"/>
    </source>
</evidence>
<evidence type="ECO:0000259" key="2">
    <source>
        <dbReference type="Pfam" id="PF13406"/>
    </source>
</evidence>
<evidence type="ECO:0000313" key="4">
    <source>
        <dbReference type="Proteomes" id="UP000596252"/>
    </source>
</evidence>
<feature type="signal peptide" evidence="1">
    <location>
        <begin position="1"/>
        <end position="21"/>
    </location>
</feature>
<dbReference type="PANTHER" id="PTHR30163:SF9">
    <property type="entry name" value="MEMBRANE-BOUND LYTIC MUREIN TRANSGLYCOSYLASE B"/>
    <property type="match status" value="1"/>
</dbReference>
<protein>
    <submittedName>
        <fullName evidence="3">Lytic murein transglycosylase B</fullName>
    </submittedName>
</protein>
<dbReference type="NCBIfam" id="TIGR02282">
    <property type="entry name" value="MltB"/>
    <property type="match status" value="1"/>
</dbReference>
<dbReference type="CDD" id="cd13399">
    <property type="entry name" value="Slt35-like"/>
    <property type="match status" value="1"/>
</dbReference>
<feature type="domain" description="Transglycosylase SLT" evidence="2">
    <location>
        <begin position="29"/>
        <end position="319"/>
    </location>
</feature>
<feature type="chain" id="PRO_5045698179" evidence="1">
    <location>
        <begin position="22"/>
        <end position="329"/>
    </location>
</feature>
<keyword evidence="4" id="KW-1185">Reference proteome</keyword>
<organism evidence="3 4">
    <name type="scientific">Shewanella litorisediminis</name>
    <dbReference type="NCBI Taxonomy" id="1173586"/>
    <lineage>
        <taxon>Bacteria</taxon>
        <taxon>Pseudomonadati</taxon>
        <taxon>Pseudomonadota</taxon>
        <taxon>Gammaproteobacteria</taxon>
        <taxon>Alteromonadales</taxon>
        <taxon>Shewanellaceae</taxon>
        <taxon>Shewanella</taxon>
    </lineage>
</organism>
<dbReference type="InterPro" id="IPR031304">
    <property type="entry name" value="SLT_2"/>
</dbReference>
<dbReference type="RefSeq" id="WP_203324572.1">
    <property type="nucleotide sequence ID" value="NZ_CP069213.1"/>
</dbReference>
<dbReference type="PANTHER" id="PTHR30163">
    <property type="entry name" value="MEMBRANE-BOUND LYTIC MUREIN TRANSGLYCOSYLASE B"/>
    <property type="match status" value="1"/>
</dbReference>
<proteinExistence type="predicted"/>
<dbReference type="InterPro" id="IPR023346">
    <property type="entry name" value="Lysozyme-like_dom_sf"/>
</dbReference>